<keyword evidence="2" id="KW-0723">Serine/threonine-protein kinase</keyword>
<evidence type="ECO:0000256" key="9">
    <source>
        <dbReference type="SAM" id="MobiDB-lite"/>
    </source>
</evidence>
<dbReference type="GO" id="GO:0005737">
    <property type="term" value="C:cytoplasm"/>
    <property type="evidence" value="ECO:0007669"/>
    <property type="project" value="TreeGrafter"/>
</dbReference>
<comment type="caution">
    <text evidence="11">The sequence shown here is derived from an EMBL/GenBank/DDBJ whole genome shotgun (WGS) entry which is preliminary data.</text>
</comment>
<feature type="compositionally biased region" description="Polar residues" evidence="9">
    <location>
        <begin position="1053"/>
        <end position="1064"/>
    </location>
</feature>
<evidence type="ECO:0000256" key="4">
    <source>
        <dbReference type="ARBA" id="ARBA00022741"/>
    </source>
</evidence>
<feature type="compositionally biased region" description="Polar residues" evidence="9">
    <location>
        <begin position="893"/>
        <end position="905"/>
    </location>
</feature>
<feature type="compositionally biased region" description="Polar residues" evidence="9">
    <location>
        <begin position="1155"/>
        <end position="1165"/>
    </location>
</feature>
<accession>A0A8I2Z179</accession>
<sequence length="1233" mass="134848">MHQQAYPTENKGTLLPGQTISVNKYTVQVDRYLSQGGFSHVYLVRTATPVYNTTHHVLKRIAVPTEALLTEVKKEVDIMRILKGHPNIVYLIDAAWHRMSNGQYEVFILMEFCPGGGIIDMMNRRLRERLTEAEILQIFVDVLEGVAAMHNLRPALLHRDLKVENILHSSSTSFKLCDFGSATPVTTRPPSTTQEIRALEAELNRHTTLQYRPPEMIDPYLRRPVDEKSDVWALGVLLYKLCYYTTPFEEHGPLAILNVQYRIPPYPVYSPQLNGLIVSMLREHGTQRPSVFELLAQVHRMRGTESRFTYHIVPQQPLSPRVLDSLSATPLDNLVSYRTSPSATAQRPLPAKNTGIQARDKVLEAIAPMRRGRPSSSQQQDLAPEVSKPSTPRKIPLEATKPPKADLLDDHFGVEEDSAWRAMKSSTASGGDINMPEMSAWRPKGAALAELDATWSVESLTSKVTDSDTRSSGTTFGDNFAEGLWKTYDNNRAGPSTTPATPLEKVVLSKIALPPEGSRTTKLIITKGKDAFEGLGVTSSTQPAPTLGEARKLRTGLAAVNAYSRPTASYSPPSTATKPKPTTASIMPTPSPRPSLLHASRITPGIQTMSNSISSTTPASLHTGELSAQARFPSLEELDATMVYSHKSTRHTTQPEPNLVKQNIIDLSLPSTSSIPIRPQPRHSVPSSTMVQSSTRSEQVIARTPVREAGKTSRPAAGLETGESISPVKRPSGRPPSRSSLSTKRAATASPKPLETRDLLDLTGDSSGVLLGRQKTREYKDWLTGDVDTLASPTKDRGLSDTNYPETPVLREFTHKRSSLVEVNNVHIRSPQEAITGHQSPEHFVRASTPPSPTKRNPRSSRSKERKQSMSLTSSHKNTPLPGRPPPAPLTRSRNLSQDSATGSATRPPFERSSSSDDWRTREGKMLSSDEEYPEDAIGFRPSKSAEKVPRTKRKGRQSSVHDLVDLWGGGVVQPREWRKDALQNPSTDPPNEPVTKPGPTKSRSIAIPSVAKFSASSPQHLQVALSGAIEVPRSPSRSPNRRSPNSHRKQVSAVNSTSGTPTAASRGRPQSLFVFPISKSTSDGKLDTPVTPSGLSVPQDGSRLGRPRRPSITDMVQRYEAIGKVASPGSLPLPKSAATPGVTPTTTGRALQPSLHSPMSSKYSPSRVPPTSDDISPAVNTEKRQLLANPKPSFTGPTESTDGFVQKPEFGFGVAHNFIQKTVVTQFFPRRC</sequence>
<comment type="catalytic activity">
    <reaction evidence="7">
        <text>L-threonyl-[protein] + ATP = O-phospho-L-threonyl-[protein] + ADP + H(+)</text>
        <dbReference type="Rhea" id="RHEA:46608"/>
        <dbReference type="Rhea" id="RHEA-COMP:11060"/>
        <dbReference type="Rhea" id="RHEA-COMP:11605"/>
        <dbReference type="ChEBI" id="CHEBI:15378"/>
        <dbReference type="ChEBI" id="CHEBI:30013"/>
        <dbReference type="ChEBI" id="CHEBI:30616"/>
        <dbReference type="ChEBI" id="CHEBI:61977"/>
        <dbReference type="ChEBI" id="CHEBI:456216"/>
        <dbReference type="EC" id="2.7.11.1"/>
    </reaction>
</comment>
<dbReference type="Gene3D" id="1.10.510.10">
    <property type="entry name" value="Transferase(Phosphotransferase) domain 1"/>
    <property type="match status" value="1"/>
</dbReference>
<feature type="region of interest" description="Disordered" evidence="9">
    <location>
        <begin position="671"/>
        <end position="767"/>
    </location>
</feature>
<dbReference type="InterPro" id="IPR011009">
    <property type="entry name" value="Kinase-like_dom_sf"/>
</dbReference>
<keyword evidence="3" id="KW-0808">Transferase</keyword>
<dbReference type="GO" id="GO:0005524">
    <property type="term" value="F:ATP binding"/>
    <property type="evidence" value="ECO:0007669"/>
    <property type="project" value="UniProtKB-KW"/>
</dbReference>
<dbReference type="Proteomes" id="UP000683000">
    <property type="component" value="Unassembled WGS sequence"/>
</dbReference>
<evidence type="ECO:0000313" key="12">
    <source>
        <dbReference type="Proteomes" id="UP000683000"/>
    </source>
</evidence>
<name>A0A8I2Z179_9AGAM</name>
<dbReference type="EMBL" id="JAGFBS010000002">
    <property type="protein sequence ID" value="KAG6380968.1"/>
    <property type="molecule type" value="Genomic_DNA"/>
</dbReference>
<dbReference type="Pfam" id="PF00069">
    <property type="entry name" value="Pkinase"/>
    <property type="match status" value="1"/>
</dbReference>
<evidence type="ECO:0000256" key="5">
    <source>
        <dbReference type="ARBA" id="ARBA00022777"/>
    </source>
</evidence>
<dbReference type="EC" id="2.7.11.1" evidence="1"/>
<keyword evidence="12" id="KW-1185">Reference proteome</keyword>
<dbReference type="GO" id="GO:0000147">
    <property type="term" value="P:actin cortical patch assembly"/>
    <property type="evidence" value="ECO:0007669"/>
    <property type="project" value="TreeGrafter"/>
</dbReference>
<dbReference type="AlphaFoldDB" id="A0A8I2Z179"/>
<feature type="compositionally biased region" description="Low complexity" evidence="9">
    <location>
        <begin position="1033"/>
        <end position="1044"/>
    </location>
</feature>
<feature type="region of interest" description="Disordered" evidence="9">
    <location>
        <begin position="338"/>
        <end position="357"/>
    </location>
</feature>
<comment type="catalytic activity">
    <reaction evidence="8">
        <text>L-seryl-[protein] + ATP = O-phospho-L-seryl-[protein] + ADP + H(+)</text>
        <dbReference type="Rhea" id="RHEA:17989"/>
        <dbReference type="Rhea" id="RHEA-COMP:9863"/>
        <dbReference type="Rhea" id="RHEA-COMP:11604"/>
        <dbReference type="ChEBI" id="CHEBI:15378"/>
        <dbReference type="ChEBI" id="CHEBI:29999"/>
        <dbReference type="ChEBI" id="CHEBI:30616"/>
        <dbReference type="ChEBI" id="CHEBI:83421"/>
        <dbReference type="ChEBI" id="CHEBI:456216"/>
        <dbReference type="EC" id="2.7.11.1"/>
    </reaction>
</comment>
<keyword evidence="6" id="KW-0067">ATP-binding</keyword>
<gene>
    <name evidence="11" type="ORF">JVT61DRAFT_5363</name>
</gene>
<dbReference type="InterPro" id="IPR000719">
    <property type="entry name" value="Prot_kinase_dom"/>
</dbReference>
<feature type="compositionally biased region" description="Low complexity" evidence="9">
    <location>
        <begin position="565"/>
        <end position="585"/>
    </location>
</feature>
<feature type="compositionally biased region" description="Basic and acidic residues" evidence="9">
    <location>
        <begin position="914"/>
        <end position="925"/>
    </location>
</feature>
<evidence type="ECO:0000256" key="6">
    <source>
        <dbReference type="ARBA" id="ARBA00022840"/>
    </source>
</evidence>
<evidence type="ECO:0000256" key="1">
    <source>
        <dbReference type="ARBA" id="ARBA00012513"/>
    </source>
</evidence>
<proteinExistence type="predicted"/>
<evidence type="ECO:0000313" key="11">
    <source>
        <dbReference type="EMBL" id="KAG6380968.1"/>
    </source>
</evidence>
<evidence type="ECO:0000256" key="2">
    <source>
        <dbReference type="ARBA" id="ARBA00022527"/>
    </source>
</evidence>
<evidence type="ECO:0000256" key="7">
    <source>
        <dbReference type="ARBA" id="ARBA00047899"/>
    </source>
</evidence>
<dbReference type="PANTHER" id="PTHR22967:SF57">
    <property type="entry name" value="AUXILIN, ISOFORM A-RELATED"/>
    <property type="match status" value="1"/>
</dbReference>
<dbReference type="GO" id="GO:0004674">
    <property type="term" value="F:protein serine/threonine kinase activity"/>
    <property type="evidence" value="ECO:0007669"/>
    <property type="project" value="UniProtKB-KW"/>
</dbReference>
<evidence type="ECO:0000256" key="3">
    <source>
        <dbReference type="ARBA" id="ARBA00022679"/>
    </source>
</evidence>
<feature type="region of interest" description="Disordered" evidence="9">
    <location>
        <begin position="788"/>
        <end position="807"/>
    </location>
</feature>
<feature type="region of interest" description="Disordered" evidence="9">
    <location>
        <begin position="829"/>
        <end position="1110"/>
    </location>
</feature>
<feature type="compositionally biased region" description="Polar residues" evidence="9">
    <location>
        <begin position="869"/>
        <end position="878"/>
    </location>
</feature>
<dbReference type="SMART" id="SM00220">
    <property type="entry name" value="S_TKc"/>
    <property type="match status" value="1"/>
</dbReference>
<feature type="region of interest" description="Disordered" evidence="9">
    <location>
        <begin position="370"/>
        <end position="408"/>
    </location>
</feature>
<feature type="region of interest" description="Disordered" evidence="9">
    <location>
        <begin position="1131"/>
        <end position="1178"/>
    </location>
</feature>
<organism evidence="11 12">
    <name type="scientific">Boletus reticuloceps</name>
    <dbReference type="NCBI Taxonomy" id="495285"/>
    <lineage>
        <taxon>Eukaryota</taxon>
        <taxon>Fungi</taxon>
        <taxon>Dikarya</taxon>
        <taxon>Basidiomycota</taxon>
        <taxon>Agaricomycotina</taxon>
        <taxon>Agaricomycetes</taxon>
        <taxon>Agaricomycetidae</taxon>
        <taxon>Boletales</taxon>
        <taxon>Boletineae</taxon>
        <taxon>Boletaceae</taxon>
        <taxon>Boletoideae</taxon>
        <taxon>Boletus</taxon>
    </lineage>
</organism>
<protein>
    <recommendedName>
        <fullName evidence="1">non-specific serine/threonine protein kinase</fullName>
        <ecNumber evidence="1">2.7.11.1</ecNumber>
    </recommendedName>
</protein>
<dbReference type="PROSITE" id="PS50011">
    <property type="entry name" value="PROTEIN_KINASE_DOM"/>
    <property type="match status" value="1"/>
</dbReference>
<keyword evidence="5" id="KW-0418">Kinase</keyword>
<dbReference type="SUPFAM" id="SSF56112">
    <property type="entry name" value="Protein kinase-like (PK-like)"/>
    <property type="match status" value="1"/>
</dbReference>
<dbReference type="GO" id="GO:0007015">
    <property type="term" value="P:actin filament organization"/>
    <property type="evidence" value="ECO:0007669"/>
    <property type="project" value="TreeGrafter"/>
</dbReference>
<evidence type="ECO:0000259" key="10">
    <source>
        <dbReference type="PROSITE" id="PS50011"/>
    </source>
</evidence>
<feature type="domain" description="Protein kinase" evidence="10">
    <location>
        <begin position="27"/>
        <end position="302"/>
    </location>
</feature>
<dbReference type="PANTHER" id="PTHR22967">
    <property type="entry name" value="SERINE/THREONINE PROTEIN KINASE"/>
    <property type="match status" value="1"/>
</dbReference>
<feature type="compositionally biased region" description="Low complexity" evidence="9">
    <location>
        <begin position="1138"/>
        <end position="1149"/>
    </location>
</feature>
<keyword evidence="4" id="KW-0547">Nucleotide-binding</keyword>
<dbReference type="OrthoDB" id="2018507at2759"/>
<feature type="compositionally biased region" description="Low complexity" evidence="9">
    <location>
        <begin position="726"/>
        <end position="742"/>
    </location>
</feature>
<feature type="compositionally biased region" description="Polar residues" evidence="9">
    <location>
        <begin position="685"/>
        <end position="698"/>
    </location>
</feature>
<feature type="region of interest" description="Disordered" evidence="9">
    <location>
        <begin position="565"/>
        <end position="594"/>
    </location>
</feature>
<reference evidence="11" key="1">
    <citation type="submission" date="2021-03" db="EMBL/GenBank/DDBJ databases">
        <title>Evolutionary innovations through gain and loss of genes in the ectomycorrhizal Boletales.</title>
        <authorList>
            <person name="Wu G."/>
            <person name="Miyauchi S."/>
            <person name="Morin E."/>
            <person name="Yang Z.-L."/>
            <person name="Xu J."/>
            <person name="Martin F.M."/>
        </authorList>
    </citation>
    <scope>NUCLEOTIDE SEQUENCE</scope>
    <source>
        <strain evidence="11">BR01</strain>
    </source>
</reference>
<evidence type="ECO:0000256" key="8">
    <source>
        <dbReference type="ARBA" id="ARBA00048679"/>
    </source>
</evidence>